<dbReference type="Proteomes" id="UP000472372">
    <property type="component" value="Chromosome 4"/>
</dbReference>
<name>A0A6S6VZX1_9PLEO</name>
<evidence type="ECO:0000313" key="2">
    <source>
        <dbReference type="Proteomes" id="UP000472372"/>
    </source>
</evidence>
<sequence>MVSIAEERGDASPWRTGFFSDNALAGVELTGWTTLLALLIPLFLLGTVHAHRKMQQKSRKPFPFLELPQELRDMVYEHFLEDPVYPPPPRSLVQRSSLEWMYPSLLTSASSASRSRRHSKWIFLANKQVYAEYLDMLCKRNTFHLSVSPQTYKPIAPTASSASSPDDYRVWEISPSTLSKVRNCSLSLVTTSSMLGVTDPRSMTSSSWTLGQRMREQLKHMSNVHTFTLNAKALGDPLWNPLWIWYHASQSLKMLGTEASDTVPIGPQLSHITFSLDTWSPGENYVARSEAEGGKWMWYCNKDHPVGLDIGPEITVREFCAKLYQECRICRVENGDEE</sequence>
<dbReference type="PANTHER" id="PTHR42085:SF1">
    <property type="entry name" value="F-BOX DOMAIN-CONTAINING PROTEIN"/>
    <property type="match status" value="1"/>
</dbReference>
<protein>
    <submittedName>
        <fullName evidence="1">Uncharacterized protein</fullName>
    </submittedName>
</protein>
<reference evidence="1" key="1">
    <citation type="submission" date="2021-02" db="EMBL/GenBank/DDBJ databases">
        <authorList>
            <person name="Syme A R."/>
            <person name="Syme A R."/>
            <person name="Moolhuijzen P."/>
        </authorList>
    </citation>
    <scope>NUCLEOTIDE SEQUENCE</scope>
    <source>
        <strain evidence="1">W1-1</strain>
    </source>
</reference>
<proteinExistence type="predicted"/>
<gene>
    <name evidence="1" type="ORF">PTTW11_04676</name>
</gene>
<organism evidence="1 2">
    <name type="scientific">Pyrenophora teres f. teres</name>
    <dbReference type="NCBI Taxonomy" id="97479"/>
    <lineage>
        <taxon>Eukaryota</taxon>
        <taxon>Fungi</taxon>
        <taxon>Dikarya</taxon>
        <taxon>Ascomycota</taxon>
        <taxon>Pezizomycotina</taxon>
        <taxon>Dothideomycetes</taxon>
        <taxon>Pleosporomycetidae</taxon>
        <taxon>Pleosporales</taxon>
        <taxon>Pleosporineae</taxon>
        <taxon>Pleosporaceae</taxon>
        <taxon>Pyrenophora</taxon>
    </lineage>
</organism>
<evidence type="ECO:0000313" key="1">
    <source>
        <dbReference type="EMBL" id="CAE7030912.1"/>
    </source>
</evidence>
<dbReference type="PANTHER" id="PTHR42085">
    <property type="entry name" value="F-BOX DOMAIN-CONTAINING PROTEIN"/>
    <property type="match status" value="1"/>
</dbReference>
<dbReference type="EMBL" id="HG992980">
    <property type="protein sequence ID" value="CAE7030912.1"/>
    <property type="molecule type" value="Genomic_DNA"/>
</dbReference>
<dbReference type="AlphaFoldDB" id="A0A6S6VZX1"/>
<accession>A0A6S6VZX1</accession>
<dbReference type="InterPro" id="IPR038883">
    <property type="entry name" value="AN11006-like"/>
</dbReference>